<gene>
    <name evidence="5" type="ORF">GSCOC_T00026820001</name>
</gene>
<dbReference type="AlphaFoldDB" id="A0A068UIR3"/>
<dbReference type="PANTHER" id="PTHR47186">
    <property type="entry name" value="LEUCINE-RICH REPEAT-CONTAINING PROTEIN 57"/>
    <property type="match status" value="1"/>
</dbReference>
<name>A0A068UIR3_COFCA</name>
<protein>
    <recommendedName>
        <fullName evidence="7">NB-ARC domain-containing protein</fullName>
    </recommendedName>
</protein>
<accession>A0A068UIR3</accession>
<feature type="domain" description="Disease resistance protein winged helix" evidence="3">
    <location>
        <begin position="27"/>
        <end position="81"/>
    </location>
</feature>
<evidence type="ECO:0000259" key="4">
    <source>
        <dbReference type="Pfam" id="PF25019"/>
    </source>
</evidence>
<evidence type="ECO:0000313" key="6">
    <source>
        <dbReference type="Proteomes" id="UP000295252"/>
    </source>
</evidence>
<evidence type="ECO:0000256" key="1">
    <source>
        <dbReference type="ARBA" id="ARBA00022741"/>
    </source>
</evidence>
<dbReference type="InterPro" id="IPR032675">
    <property type="entry name" value="LRR_dom_sf"/>
</dbReference>
<dbReference type="PANTHER" id="PTHR47186:SF18">
    <property type="entry name" value="RX N-TERMINAL DOMAIN-CONTAINING PROTEIN"/>
    <property type="match status" value="1"/>
</dbReference>
<evidence type="ECO:0000259" key="3">
    <source>
        <dbReference type="Pfam" id="PF23559"/>
    </source>
</evidence>
<keyword evidence="6" id="KW-1185">Reference proteome</keyword>
<dbReference type="EMBL" id="HG739114">
    <property type="protein sequence ID" value="CDP08099.1"/>
    <property type="molecule type" value="Genomic_DNA"/>
</dbReference>
<evidence type="ECO:0000313" key="5">
    <source>
        <dbReference type="EMBL" id="CDP08099.1"/>
    </source>
</evidence>
<dbReference type="PhylomeDB" id="A0A068UIR3"/>
<evidence type="ECO:0000256" key="2">
    <source>
        <dbReference type="ARBA" id="ARBA00022840"/>
    </source>
</evidence>
<keyword evidence="2" id="KW-0067">ATP-binding</keyword>
<dbReference type="InParanoid" id="A0A068UIR3"/>
<proteinExistence type="predicted"/>
<dbReference type="InterPro" id="IPR056789">
    <property type="entry name" value="LRR_R13L1-DRL21"/>
</dbReference>
<organism evidence="5 6">
    <name type="scientific">Coffea canephora</name>
    <name type="common">Robusta coffee</name>
    <dbReference type="NCBI Taxonomy" id="49390"/>
    <lineage>
        <taxon>Eukaryota</taxon>
        <taxon>Viridiplantae</taxon>
        <taxon>Streptophyta</taxon>
        <taxon>Embryophyta</taxon>
        <taxon>Tracheophyta</taxon>
        <taxon>Spermatophyta</taxon>
        <taxon>Magnoliopsida</taxon>
        <taxon>eudicotyledons</taxon>
        <taxon>Gunneridae</taxon>
        <taxon>Pentapetalae</taxon>
        <taxon>asterids</taxon>
        <taxon>lamiids</taxon>
        <taxon>Gentianales</taxon>
        <taxon>Rubiaceae</taxon>
        <taxon>Ixoroideae</taxon>
        <taxon>Gardenieae complex</taxon>
        <taxon>Bertiereae - Coffeeae clade</taxon>
        <taxon>Coffeeae</taxon>
        <taxon>Coffea</taxon>
    </lineage>
</organism>
<sequence>MAQGLSNPSKDVGGNYINILLRSSLLQGLLNPSKGSDLGMEDVGRNYMSILLRTSLLQVFEKDGYGRTIKCTIHDLVYDFVEEAAKESIFFVPSVQLITGRESHLKPRTLILNNGIPHYLPNVRKSLRVLVVAQWHTDEDVTELPTTIGKLKRLRYLDISRTSITELPNPITRLYNLQTMRLSNLQQLPKNFGNLANLRHLYIGKDGIINGKPCLLSDIGQLSSLQTLPFFYVSQDKGCQIDQLGHLHNLRGDLKIFDLQNVSNQEEAIKAKISTKINLDSLELHWDTRTRDGSTDEDVLKGLEPHPNLKGFTMENFMGRSLPSWMLTTSHPLVFRNLVKIVLRNFNKCQQIPPLGHLPPLNIVNIIGMKSVNCIGTDFFGWKNVDDASKLILDDMPDLKVWSGLMCHDSSHSLVKIFPSLEILRVMNCPKLVSLPDGVWHNLRCIKELCIFGCYRLSHLPKDVGGLASLEILRVLSCPNLVSIPDIHSLRSLVKLHLWGCNNLRSLPSGMGVCTSIRRFALLGCPAIQPEDLHPLSRMTQLESLGLGDFSHDLDYFPWPSYTINPCRSLGLYGWQAVTSLPEQIQHLSNLAYLQIQHFDRIVALPDFLGSIHSLEELHIEDCKNLLYLPSAEAMRQLTKLGKLTIEHCPLLKDRCKEEIGQEWYKIAHIPEIQLLP</sequence>
<dbReference type="Proteomes" id="UP000295252">
    <property type="component" value="Chromosome V"/>
</dbReference>
<dbReference type="OrthoDB" id="1935327at2759"/>
<dbReference type="Pfam" id="PF23559">
    <property type="entry name" value="WHD_DRP"/>
    <property type="match status" value="1"/>
</dbReference>
<reference evidence="6" key="1">
    <citation type="journal article" date="2014" name="Science">
        <title>The coffee genome provides insight into the convergent evolution of caffeine biosynthesis.</title>
        <authorList>
            <person name="Denoeud F."/>
            <person name="Carretero-Paulet L."/>
            <person name="Dereeper A."/>
            <person name="Droc G."/>
            <person name="Guyot R."/>
            <person name="Pietrella M."/>
            <person name="Zheng C."/>
            <person name="Alberti A."/>
            <person name="Anthony F."/>
            <person name="Aprea G."/>
            <person name="Aury J.M."/>
            <person name="Bento P."/>
            <person name="Bernard M."/>
            <person name="Bocs S."/>
            <person name="Campa C."/>
            <person name="Cenci A."/>
            <person name="Combes M.C."/>
            <person name="Crouzillat D."/>
            <person name="Da Silva C."/>
            <person name="Daddiego L."/>
            <person name="De Bellis F."/>
            <person name="Dussert S."/>
            <person name="Garsmeur O."/>
            <person name="Gayraud T."/>
            <person name="Guignon V."/>
            <person name="Jahn K."/>
            <person name="Jamilloux V."/>
            <person name="Joet T."/>
            <person name="Labadie K."/>
            <person name="Lan T."/>
            <person name="Leclercq J."/>
            <person name="Lepelley M."/>
            <person name="Leroy T."/>
            <person name="Li L.T."/>
            <person name="Librado P."/>
            <person name="Lopez L."/>
            <person name="Munoz A."/>
            <person name="Noel B."/>
            <person name="Pallavicini A."/>
            <person name="Perrotta G."/>
            <person name="Poncet V."/>
            <person name="Pot D."/>
            <person name="Priyono X."/>
            <person name="Rigoreau M."/>
            <person name="Rouard M."/>
            <person name="Rozas J."/>
            <person name="Tranchant-Dubreuil C."/>
            <person name="VanBuren R."/>
            <person name="Zhang Q."/>
            <person name="Andrade A.C."/>
            <person name="Argout X."/>
            <person name="Bertrand B."/>
            <person name="de Kochko A."/>
            <person name="Graziosi G."/>
            <person name="Henry R.J."/>
            <person name="Jayarama X."/>
            <person name="Ming R."/>
            <person name="Nagai C."/>
            <person name="Rounsley S."/>
            <person name="Sankoff D."/>
            <person name="Giuliano G."/>
            <person name="Albert V.A."/>
            <person name="Wincker P."/>
            <person name="Lashermes P."/>
        </authorList>
    </citation>
    <scope>NUCLEOTIDE SEQUENCE [LARGE SCALE GENOMIC DNA]</scope>
    <source>
        <strain evidence="6">cv. DH200-94</strain>
    </source>
</reference>
<dbReference type="Gramene" id="CDP08099">
    <property type="protein sequence ID" value="CDP08099"/>
    <property type="gene ID" value="GSCOC_T00026820001"/>
</dbReference>
<dbReference type="Pfam" id="PF25019">
    <property type="entry name" value="LRR_R13L1-DRL21"/>
    <property type="match status" value="1"/>
</dbReference>
<dbReference type="InterPro" id="IPR058922">
    <property type="entry name" value="WHD_DRP"/>
</dbReference>
<evidence type="ECO:0008006" key="7">
    <source>
        <dbReference type="Google" id="ProtNLM"/>
    </source>
</evidence>
<dbReference type="Gene3D" id="3.80.10.10">
    <property type="entry name" value="Ribonuclease Inhibitor"/>
    <property type="match status" value="2"/>
</dbReference>
<dbReference type="SUPFAM" id="SSF52058">
    <property type="entry name" value="L domain-like"/>
    <property type="match status" value="2"/>
</dbReference>
<keyword evidence="1" id="KW-0547">Nucleotide-binding</keyword>
<feature type="domain" description="R13L1/DRL21-like LRR repeat region" evidence="4">
    <location>
        <begin position="241"/>
        <end position="369"/>
    </location>
</feature>